<dbReference type="Pfam" id="PF08905">
    <property type="entry name" value="DUF1850"/>
    <property type="match status" value="1"/>
</dbReference>
<accession>A0A1M7IF84</accession>
<dbReference type="STRING" id="447595.SAMN05660826_00943"/>
<keyword evidence="2" id="KW-1185">Reference proteome</keyword>
<dbReference type="AlphaFoldDB" id="A0A1M7IF84"/>
<organism evidence="1 2">
    <name type="scientific">Caldanaerovirga acetigignens</name>
    <dbReference type="NCBI Taxonomy" id="447595"/>
    <lineage>
        <taxon>Bacteria</taxon>
        <taxon>Bacillati</taxon>
        <taxon>Bacillota</taxon>
        <taxon>Clostridia</taxon>
        <taxon>Thermosediminibacterales</taxon>
        <taxon>Thermosediminibacteraceae</taxon>
        <taxon>Caldanaerovirga</taxon>
    </lineage>
</organism>
<reference evidence="2" key="1">
    <citation type="submission" date="2016-11" db="EMBL/GenBank/DDBJ databases">
        <authorList>
            <person name="Varghese N."/>
            <person name="Submissions S."/>
        </authorList>
    </citation>
    <scope>NUCLEOTIDE SEQUENCE [LARGE SCALE GENOMIC DNA]</scope>
    <source>
        <strain evidence="2">DSM 18802</strain>
    </source>
</reference>
<dbReference type="Proteomes" id="UP000184375">
    <property type="component" value="Unassembled WGS sequence"/>
</dbReference>
<name>A0A1M7IF84_9FIRM</name>
<dbReference type="EMBL" id="FRCR01000004">
    <property type="protein sequence ID" value="SHM39097.1"/>
    <property type="molecule type" value="Genomic_DNA"/>
</dbReference>
<evidence type="ECO:0008006" key="3">
    <source>
        <dbReference type="Google" id="ProtNLM"/>
    </source>
</evidence>
<sequence length="151" mass="17408">MILAVILAIFFCRFHIEHEWSVVIFNRSKNEKIAVPVNSKYFTITFVHSIERTPVSEIYSIDEDGKIILNEVRFYSLGTGLPFSSDGIFKNENGQFVIKEKKSFPSLLLRVSPIPGHALIAEGRKINFLEIAESEDLLEIRAQKRWVVVRR</sequence>
<protein>
    <recommendedName>
        <fullName evidence="3">DUF1850 domain-containing protein</fullName>
    </recommendedName>
</protein>
<gene>
    <name evidence="1" type="ORF">SAMN05660826_00943</name>
</gene>
<dbReference type="InterPro" id="IPR015001">
    <property type="entry name" value="DUF1850"/>
</dbReference>
<evidence type="ECO:0000313" key="1">
    <source>
        <dbReference type="EMBL" id="SHM39097.1"/>
    </source>
</evidence>
<evidence type="ECO:0000313" key="2">
    <source>
        <dbReference type="Proteomes" id="UP000184375"/>
    </source>
</evidence>
<proteinExistence type="predicted"/>